<accession>A0ABY4XDW0</accession>
<evidence type="ECO:0000256" key="2">
    <source>
        <dbReference type="ARBA" id="ARBA00034247"/>
    </source>
</evidence>
<dbReference type="NCBIfam" id="TIGR00254">
    <property type="entry name" value="GGDEF"/>
    <property type="match status" value="1"/>
</dbReference>
<feature type="coiled-coil region" evidence="3">
    <location>
        <begin position="146"/>
        <end position="180"/>
    </location>
</feature>
<keyword evidence="3" id="KW-0175">Coiled coil</keyword>
<dbReference type="InterPro" id="IPR043128">
    <property type="entry name" value="Rev_trsase/Diguanyl_cyclase"/>
</dbReference>
<evidence type="ECO:0000259" key="4">
    <source>
        <dbReference type="PROSITE" id="PS50887"/>
    </source>
</evidence>
<reference evidence="5" key="1">
    <citation type="journal article" date="2022" name="Toxins">
        <title>Genomic Analysis of Sphingopyxis sp. USTB-05 for Biodegrading Cyanobacterial Hepatotoxins.</title>
        <authorList>
            <person name="Liu C."/>
            <person name="Xu Q."/>
            <person name="Zhao Z."/>
            <person name="Zhang H."/>
            <person name="Liu X."/>
            <person name="Yin C."/>
            <person name="Liu Y."/>
            <person name="Yan H."/>
        </authorList>
    </citation>
    <scope>NUCLEOTIDE SEQUENCE</scope>
    <source>
        <strain evidence="5">NBD5</strain>
    </source>
</reference>
<dbReference type="PANTHER" id="PTHR45138:SF9">
    <property type="entry name" value="DIGUANYLATE CYCLASE DGCM-RELATED"/>
    <property type="match status" value="1"/>
</dbReference>
<dbReference type="InterPro" id="IPR029787">
    <property type="entry name" value="Nucleotide_cyclase"/>
</dbReference>
<sequence>MLRSLLSMRERTGGRLVDEARALAERALAYCAAQGLAPTPIPYAVAYEAQRLPDGPLARALAAIELTGLPVSAAQAADLHARFIGPAAGTEAEEAARDTLRHQTLRIADIAADAAAATGDFNRDLTAGLKALDASAADPGATVAGIAAMLRRAEQAERDLAAAAREIETLREELDAARSAADQDLLTGLANRRAVERRLATRGAAPLVVALCDVDRFKAINDRMGHAVGDRVLRAVAATLAESCAPHLVARWGGEEFLVLIEGLSLAAAAALVERARARLEERQMRVRETDQPLGTVTFSAGVTEIGPEGFEAAMRDADQRLYAAKIGGRNAVHAGRDATR</sequence>
<comment type="catalytic activity">
    <reaction evidence="2">
        <text>2 GTP = 3',3'-c-di-GMP + 2 diphosphate</text>
        <dbReference type="Rhea" id="RHEA:24898"/>
        <dbReference type="ChEBI" id="CHEBI:33019"/>
        <dbReference type="ChEBI" id="CHEBI:37565"/>
        <dbReference type="ChEBI" id="CHEBI:58805"/>
        <dbReference type="EC" id="2.7.7.65"/>
    </reaction>
</comment>
<dbReference type="Pfam" id="PF00990">
    <property type="entry name" value="GGDEF"/>
    <property type="match status" value="1"/>
</dbReference>
<dbReference type="SMART" id="SM00267">
    <property type="entry name" value="GGDEF"/>
    <property type="match status" value="1"/>
</dbReference>
<proteinExistence type="predicted"/>
<organism evidence="5 6">
    <name type="scientific">Sphingomonas morindae</name>
    <dbReference type="NCBI Taxonomy" id="1541170"/>
    <lineage>
        <taxon>Bacteria</taxon>
        <taxon>Pseudomonadati</taxon>
        <taxon>Pseudomonadota</taxon>
        <taxon>Alphaproteobacteria</taxon>
        <taxon>Sphingomonadales</taxon>
        <taxon>Sphingomonadaceae</taxon>
        <taxon>Sphingomonas</taxon>
    </lineage>
</organism>
<evidence type="ECO:0000313" key="6">
    <source>
        <dbReference type="Proteomes" id="UP001056937"/>
    </source>
</evidence>
<evidence type="ECO:0000313" key="5">
    <source>
        <dbReference type="EMBL" id="USI74951.1"/>
    </source>
</evidence>
<dbReference type="SUPFAM" id="SSF55073">
    <property type="entry name" value="Nucleotide cyclase"/>
    <property type="match status" value="1"/>
</dbReference>
<evidence type="ECO:0000256" key="1">
    <source>
        <dbReference type="ARBA" id="ARBA00012528"/>
    </source>
</evidence>
<dbReference type="InterPro" id="IPR000160">
    <property type="entry name" value="GGDEF_dom"/>
</dbReference>
<dbReference type="PROSITE" id="PS50887">
    <property type="entry name" value="GGDEF"/>
    <property type="match status" value="1"/>
</dbReference>
<dbReference type="PANTHER" id="PTHR45138">
    <property type="entry name" value="REGULATORY COMPONENTS OF SENSORY TRANSDUCTION SYSTEM"/>
    <property type="match status" value="1"/>
</dbReference>
<dbReference type="EC" id="2.7.7.65" evidence="1"/>
<dbReference type="Proteomes" id="UP001056937">
    <property type="component" value="Chromosome 2"/>
</dbReference>
<dbReference type="Gene3D" id="3.30.70.270">
    <property type="match status" value="1"/>
</dbReference>
<name>A0ABY4XDW0_9SPHN</name>
<keyword evidence="6" id="KW-1185">Reference proteome</keyword>
<evidence type="ECO:0000256" key="3">
    <source>
        <dbReference type="SAM" id="Coils"/>
    </source>
</evidence>
<dbReference type="RefSeq" id="WP_252168765.1">
    <property type="nucleotide sequence ID" value="NZ_CP084931.1"/>
</dbReference>
<dbReference type="EMBL" id="CP084931">
    <property type="protein sequence ID" value="USI74951.1"/>
    <property type="molecule type" value="Genomic_DNA"/>
</dbReference>
<gene>
    <name evidence="5" type="ORF">LHA26_17430</name>
</gene>
<dbReference type="CDD" id="cd01949">
    <property type="entry name" value="GGDEF"/>
    <property type="match status" value="1"/>
</dbReference>
<feature type="domain" description="GGDEF" evidence="4">
    <location>
        <begin position="205"/>
        <end position="338"/>
    </location>
</feature>
<protein>
    <recommendedName>
        <fullName evidence="1">diguanylate cyclase</fullName>
        <ecNumber evidence="1">2.7.7.65</ecNumber>
    </recommendedName>
</protein>
<dbReference type="InterPro" id="IPR050469">
    <property type="entry name" value="Diguanylate_Cyclase"/>
</dbReference>